<proteinExistence type="predicted"/>
<sequence>MTAYEIYLPESFHCPHVLLGRERSANWRGRGKGVAELAAARQLRDLRRRLAEPVSAELKSTLNDDCVPLHAG</sequence>
<dbReference type="EMBL" id="BGZK01000819">
    <property type="protein sequence ID" value="GBP61677.1"/>
    <property type="molecule type" value="Genomic_DNA"/>
</dbReference>
<keyword evidence="2" id="KW-1185">Reference proteome</keyword>
<gene>
    <name evidence="1" type="ORF">EVAR_43615_1</name>
</gene>
<comment type="caution">
    <text evidence="1">The sequence shown here is derived from an EMBL/GenBank/DDBJ whole genome shotgun (WGS) entry which is preliminary data.</text>
</comment>
<dbReference type="AlphaFoldDB" id="A0A4C1XHI7"/>
<evidence type="ECO:0000313" key="1">
    <source>
        <dbReference type="EMBL" id="GBP61677.1"/>
    </source>
</evidence>
<name>A0A4C1XHI7_EUMVA</name>
<evidence type="ECO:0000313" key="2">
    <source>
        <dbReference type="Proteomes" id="UP000299102"/>
    </source>
</evidence>
<protein>
    <submittedName>
        <fullName evidence="1">Uncharacterized protein</fullName>
    </submittedName>
</protein>
<organism evidence="1 2">
    <name type="scientific">Eumeta variegata</name>
    <name type="common">Bagworm moth</name>
    <name type="synonym">Eumeta japonica</name>
    <dbReference type="NCBI Taxonomy" id="151549"/>
    <lineage>
        <taxon>Eukaryota</taxon>
        <taxon>Metazoa</taxon>
        <taxon>Ecdysozoa</taxon>
        <taxon>Arthropoda</taxon>
        <taxon>Hexapoda</taxon>
        <taxon>Insecta</taxon>
        <taxon>Pterygota</taxon>
        <taxon>Neoptera</taxon>
        <taxon>Endopterygota</taxon>
        <taxon>Lepidoptera</taxon>
        <taxon>Glossata</taxon>
        <taxon>Ditrysia</taxon>
        <taxon>Tineoidea</taxon>
        <taxon>Psychidae</taxon>
        <taxon>Oiketicinae</taxon>
        <taxon>Eumeta</taxon>
    </lineage>
</organism>
<accession>A0A4C1XHI7</accession>
<dbReference type="Proteomes" id="UP000299102">
    <property type="component" value="Unassembled WGS sequence"/>
</dbReference>
<reference evidence="1 2" key="1">
    <citation type="journal article" date="2019" name="Commun. Biol.">
        <title>The bagworm genome reveals a unique fibroin gene that provides high tensile strength.</title>
        <authorList>
            <person name="Kono N."/>
            <person name="Nakamura H."/>
            <person name="Ohtoshi R."/>
            <person name="Tomita M."/>
            <person name="Numata K."/>
            <person name="Arakawa K."/>
        </authorList>
    </citation>
    <scope>NUCLEOTIDE SEQUENCE [LARGE SCALE GENOMIC DNA]</scope>
</reference>